<feature type="transmembrane region" description="Helical" evidence="1">
    <location>
        <begin position="86"/>
        <end position="103"/>
    </location>
</feature>
<dbReference type="Pfam" id="PF10754">
    <property type="entry name" value="DUF2569"/>
    <property type="match status" value="1"/>
</dbReference>
<name>A0ABT8RIT6_9BACT</name>
<dbReference type="InterPro" id="IPR019690">
    <property type="entry name" value="DUF2569"/>
</dbReference>
<organism evidence="2 3">
    <name type="scientific">Rhodocytophaga aerolata</name>
    <dbReference type="NCBI Taxonomy" id="455078"/>
    <lineage>
        <taxon>Bacteria</taxon>
        <taxon>Pseudomonadati</taxon>
        <taxon>Bacteroidota</taxon>
        <taxon>Cytophagia</taxon>
        <taxon>Cytophagales</taxon>
        <taxon>Rhodocytophagaceae</taxon>
        <taxon>Rhodocytophaga</taxon>
    </lineage>
</organism>
<keyword evidence="1" id="KW-0812">Transmembrane</keyword>
<evidence type="ECO:0000313" key="2">
    <source>
        <dbReference type="EMBL" id="MDO1452009.1"/>
    </source>
</evidence>
<keyword evidence="3" id="KW-1185">Reference proteome</keyword>
<dbReference type="RefSeq" id="WP_302042799.1">
    <property type="nucleotide sequence ID" value="NZ_JAUKPO010000176.1"/>
</dbReference>
<evidence type="ECO:0000313" key="3">
    <source>
        <dbReference type="Proteomes" id="UP001168528"/>
    </source>
</evidence>
<feature type="transmembrane region" description="Helical" evidence="1">
    <location>
        <begin position="20"/>
        <end position="39"/>
    </location>
</feature>
<evidence type="ECO:0000256" key="1">
    <source>
        <dbReference type="SAM" id="Phobius"/>
    </source>
</evidence>
<feature type="transmembrane region" description="Helical" evidence="1">
    <location>
        <begin position="115"/>
        <end position="137"/>
    </location>
</feature>
<feature type="transmembrane region" description="Helical" evidence="1">
    <location>
        <begin position="149"/>
        <end position="168"/>
    </location>
</feature>
<comment type="caution">
    <text evidence="2">The sequence shown here is derived from an EMBL/GenBank/DDBJ whole genome shotgun (WGS) entry which is preliminary data.</text>
</comment>
<reference evidence="2" key="1">
    <citation type="submission" date="2023-07" db="EMBL/GenBank/DDBJ databases">
        <title>The genome sequence of Rhodocytophaga aerolata KACC 12507.</title>
        <authorList>
            <person name="Zhang X."/>
        </authorList>
    </citation>
    <scope>NUCLEOTIDE SEQUENCE</scope>
    <source>
        <strain evidence="2">KACC 12507</strain>
    </source>
</reference>
<dbReference type="Proteomes" id="UP001168528">
    <property type="component" value="Unassembled WGS sequence"/>
</dbReference>
<proteinExistence type="predicted"/>
<protein>
    <submittedName>
        <fullName evidence="2">DUF2569 family protein</fullName>
    </submittedName>
</protein>
<accession>A0ABT8RIT6</accession>
<gene>
    <name evidence="2" type="ORF">Q0590_37415</name>
</gene>
<dbReference type="EMBL" id="JAUKPO010000176">
    <property type="protein sequence ID" value="MDO1452009.1"/>
    <property type="molecule type" value="Genomic_DNA"/>
</dbReference>
<keyword evidence="1" id="KW-0472">Membrane</keyword>
<sequence>MPASSTTDQITENSQPTKGYGAWLLLMMGYMLLIAFYILDRFMEGRLTDGSLLNIFTGEVSASRSLSGPIGITRLYAYTNPLANPIFFYMQFMLITVTFFNFWKRKRNTPKWMIAFFVISIIYAIGEVIGIANSPSFDDFNRSMMQQNAIHKLVVSCLFFIPAILYLIRSKKVKEVFVN</sequence>
<keyword evidence="1" id="KW-1133">Transmembrane helix</keyword>